<name>A0ABY7V584_9DEIO</name>
<proteinExistence type="predicted"/>
<keyword evidence="1" id="KW-0732">Signal</keyword>
<protein>
    <recommendedName>
        <fullName evidence="4">Esterase</fullName>
    </recommendedName>
</protein>
<sequence length="514" mass="54922">MTQPRTPRTRPGTLPFLLAAALSLPLAAPAAAQPAATPTKVSSRTCGAYTLTLRENGFEEPADRVTITRGATSYATVEDTMVSVDWCRDVTGDGVPEVLVAGFSGGAHCCFTHTLYSLTSPPRRLLTAFSAHSSGLDVRQLDGRGPLELVGSDWRFAYAYGMSFAESAPLPAVYSFLNGQYVENTRAFPGFMQTYARGMNADPFSGGVLVEYATRAVTQGAAGADTWATAQPASFRAWLTNYGPDIRQDLSDFGLRDWPTRAGLNADGARSGIGGAFTAPGTRAYLAVTQEPGVTGAATLRLFQPRGADITAGPTLLTVPVTRDTYGQPTLTVWPAVTVRRAGGRDDTLLRDARSGSVRYAAYRVGSAALTELRDDPLAVTAALLSDLSSVAGHVASQYRSVPRTAAQTAEVQRRIGAAVTRARPWLDTRRGLTDFPLGRLGNFTFGSVTLTQDSPAQAQAVITTTVGFTDDRTDSEYVSGERHTLTVNLDRAATGWQVTDWTLKPRTGELYEE</sequence>
<gene>
    <name evidence="2" type="ORF">M8445_06550</name>
</gene>
<feature type="signal peptide" evidence="1">
    <location>
        <begin position="1"/>
        <end position="32"/>
    </location>
</feature>
<keyword evidence="3" id="KW-1185">Reference proteome</keyword>
<dbReference type="EMBL" id="CP115165">
    <property type="protein sequence ID" value="WDA59855.1"/>
    <property type="molecule type" value="Genomic_DNA"/>
</dbReference>
<evidence type="ECO:0000256" key="1">
    <source>
        <dbReference type="SAM" id="SignalP"/>
    </source>
</evidence>
<evidence type="ECO:0008006" key="4">
    <source>
        <dbReference type="Google" id="ProtNLM"/>
    </source>
</evidence>
<dbReference type="RefSeq" id="WP_273990516.1">
    <property type="nucleotide sequence ID" value="NZ_BAABQT010000019.1"/>
</dbReference>
<feature type="chain" id="PRO_5047194930" description="Esterase" evidence="1">
    <location>
        <begin position="33"/>
        <end position="514"/>
    </location>
</feature>
<evidence type="ECO:0000313" key="3">
    <source>
        <dbReference type="Proteomes" id="UP001217044"/>
    </source>
</evidence>
<organism evidence="2 3">
    <name type="scientific">Deinococcus aquaticus</name>
    <dbReference type="NCBI Taxonomy" id="328692"/>
    <lineage>
        <taxon>Bacteria</taxon>
        <taxon>Thermotogati</taxon>
        <taxon>Deinococcota</taxon>
        <taxon>Deinococci</taxon>
        <taxon>Deinococcales</taxon>
        <taxon>Deinococcaceae</taxon>
        <taxon>Deinococcus</taxon>
    </lineage>
</organism>
<accession>A0ABY7V584</accession>
<reference evidence="2 3" key="1">
    <citation type="submission" date="2022-12" db="EMBL/GenBank/DDBJ databases">
        <title>Genome Sequence of Deinococcus aquaticus Type Strain PB314.</title>
        <authorList>
            <person name="Albert C."/>
            <person name="Hill J."/>
            <person name="Boren L."/>
            <person name="Scholz-Ng S."/>
            <person name="Fatema N."/>
            <person name="Grosso R."/>
            <person name="Soboslay E."/>
            <person name="Tuohy J."/>
        </authorList>
    </citation>
    <scope>NUCLEOTIDE SEQUENCE [LARGE SCALE GENOMIC DNA]</scope>
    <source>
        <strain evidence="2 3">PB-314</strain>
    </source>
</reference>
<dbReference type="Proteomes" id="UP001217044">
    <property type="component" value="Chromosome"/>
</dbReference>
<evidence type="ECO:0000313" key="2">
    <source>
        <dbReference type="EMBL" id="WDA59855.1"/>
    </source>
</evidence>